<feature type="coiled-coil region" evidence="3">
    <location>
        <begin position="773"/>
        <end position="811"/>
    </location>
</feature>
<sequence>MEQQEVDGRPHICPTKVKNKALANVRSSSSTKSETRYITAVPIDLKEMGVYGDQDTVVLCDTPGFEDTSGPEVDVANGIGIIKALQNCKSVKPVVLITYTALGYRMNYIRELARTLVGIIPSIKDHLNTFSYVLTKFPDKEKQFFHAMVKDTLCNMAKDESNEGYKALLADIAKKTQKQVIAPNLLEDSPSELLEKLSDVQYFIQEPSEVFQPFITEKSSTAVRLQVEKHKSNILLAFKHHKYQSAKDKLDDLTGLNAVLKNDYIESDYNDCVKKLTQEWNEKIELAKNNLNKGMAAPHAISKEDVLAYKKTIDELKSADSLRSHLKDAISADALVQNLNDQTHHLISEIEKNMENEIALKVHLGKLAQVRNIFPNFAPVYKQACQTLANRLTNSVDTLKECIEKNKFEEVRKALEAIIKVLPLQPNLATMFDVKKEIKQLETLLMAHLNNVTDKGLVAVKRAVKDESASKKEEKDDNPSIRIDKLAKPDIELLEISATILEAATNVFEPPCEHFNLSKPTKELFYSFLNEIIVYFDKISQKITSLFEKQRYLAFDEIKGFVNVMDDLRKLKAVEQRTQRSYFQIIERIFGFVRDVQKDVDVMLPLLIKQDPSFDYNRLFECVGCVSRSKWIVEKQGGESTELMDTIKEKLIAHLCELQQSCQHLELDLDHPDHLEQGRRVVSHLDKLRSLEAIIPEISNYRKDIDVQIERAIRATLSTIENEFSLEKKGVNYQREVKEQLVKLKVYAESLTHANAFLQQKELTSAQDLDFRIGSIEDELKTSEKALEEKRKDFDNDIQKVQEKITLLEDIGFEYQRLAKKTNWRDKNIPQKAIDFLKEQGYKAIDEVESEEEKEKEKFEQLQERAKQFDDTQIKQIEELNNNLKKYQQIKKEFQKLQSKEKMAFENASEFLKSQDFSETEITRWMNNEPELVEKIKQYEREIEKFKNVGYNFGVLNAARTEKVLNYSKECKSTPFSFTDDQSGDKNQGTLKQDLGKALSSVEHYLRCYCEFVHNQLRSLDYTKILTVSKTDVNDFADKVETILNRLNEISKLEQNHPVIFAFFPQDMMKQLIGKLEKCWLDLSDEMMKLAKQSNLPALKSKIFVTKALSALDEYTKLNCKFRDLFMKYQEILFNDVIDTSKVFKAIEGHQYTEVAAEMSILNQRKDGDGQVEKVFEEVKGSLARFLKTLTKSTMMKVLMLGENEVELESVIQLEEQMQWIDDAKNFVFEYVDKKTQQEIEKIENETKSAIEKWMLKVLGTVKAAINSYNFREAEEKIRLVRKFTRILGNRFDQIFFGDNKEEKMQEGASKIVNRVDELEKQVESVLKGVVSKYKDIKLSGCQFSPYASNPPKDLYAKLSKVMESATTSNYKEAWTEIEEDITKKVRDLLLDARGKVSNSNSRESESCIRLCGSVLNSLPEHMQTILRDEVRQCRDDIKYEAETSLKEVEQVMQQKNAQDINELLDRCNINQEKTIKSGVDKMAREIVSRIDKQWIDEETSEALSSMEELYRFKNTFKKKMPDLDRYFVNARGSLSNINAAGDVNTDELLPPNFNEKIKELDNKISTYFTSLQQKYKKSIETMSAEELHAVLNTVKAVGSEGPFLQKVKTFMRKKSACGIPEDASRIITYSEITRDLTAHLEKMADETITYGIVNDKTKTNGAARERFFGQLKERLDFLKQVAQLKNHIPNTQKLESCEIILEKEAQEFVKKVTENKKWNSASCDQINLCYNCFVAMQKNGVLSNVVKPQLETIENVVKNRVEQLEKEAIGDLDTEHLTSKLVSMKEMSVYIFSFKSMVDKRIDELLGAYKRQSKGGMSVSLLALKLEKDPSGIGKMLVSEHNAFKGYNVALFNVKTQSHGIDHVLKRVEAKGDKIDAAKIEKKYEEFDSIYRKLIKEYLQEKPNLTTLVSNTKMITRGIEQKPDDVNWNATIRNCIPNLMAHIFALWTLQNAQFYFDAKGADNQDSYLLQPHAAQVVSIFRMLGIDENKLINNLIQIRTGEGKSVTLAIASSVLALLGFDVSCASYSDYLSCRDFKSFEPLFGALGITDHIHYGTFNKLCERIINDGGDVRKLVENMIMPNDDKKTVETSRVIRAKILLIDEVDVFFNKEFYGDCYSPAATLRHDVITNLIDYIWANRNSYPTLDGIRESEEYEECCNVLKEWSALLDEAIKDMLNDIQKFESHGYQVSNDKIGYKEQDSICYNIRYGYKTLFAYYYENEQNKISDESFKNNIFISFQIGNFSYAEVPKNFCCIMGVSGTLKTLSAPEQEVVEKDYHVSKHTYMPSLFGDNKLIFAEKKDILIVEECDYFTTLKKEIDDRLIGTNPATRRAVLVFFESKKQLMEFYESSNFLARKENAIIMTEENTHEEKEYLVKRATGSGQVGLFTRAFGRGTDFVCLDPIVAANGGVHVIQTFLSEELSEEVQIKGRTARQNSSGSYTEIDNARKAGNFYPLLDAKRTEFFKSQYAESKKYVEYAANEHKLGEELIAALKKNNVNAVKKMLCDRNKGTELEDLSRTIVLMDGTGSMDHLLQKAKNA</sequence>
<feature type="domain" description="SecA family profile" evidence="4">
    <location>
        <begin position="1851"/>
        <end position="2477"/>
    </location>
</feature>
<evidence type="ECO:0000256" key="3">
    <source>
        <dbReference type="SAM" id="Coils"/>
    </source>
</evidence>
<dbReference type="EMBL" id="ASPP01029630">
    <property type="protein sequence ID" value="ETO04255.1"/>
    <property type="molecule type" value="Genomic_DNA"/>
</dbReference>
<feature type="non-terminal residue" evidence="5">
    <location>
        <position position="2539"/>
    </location>
</feature>
<evidence type="ECO:0000259" key="4">
    <source>
        <dbReference type="PROSITE" id="PS51196"/>
    </source>
</evidence>
<feature type="coiled-coil region" evidence="3">
    <location>
        <begin position="845"/>
        <end position="900"/>
    </location>
</feature>
<dbReference type="OrthoDB" id="2144505at2759"/>
<dbReference type="GO" id="GO:0005524">
    <property type="term" value="F:ATP binding"/>
    <property type="evidence" value="ECO:0007669"/>
    <property type="project" value="InterPro"/>
</dbReference>
<evidence type="ECO:0000256" key="2">
    <source>
        <dbReference type="ARBA" id="ARBA00023010"/>
    </source>
</evidence>
<evidence type="ECO:0000313" key="5">
    <source>
        <dbReference type="EMBL" id="ETO04255.1"/>
    </source>
</evidence>
<proteinExistence type="predicted"/>
<dbReference type="PROSITE" id="PS51196">
    <property type="entry name" value="SECA_MOTOR_DEAD"/>
    <property type="match status" value="1"/>
</dbReference>
<evidence type="ECO:0000313" key="6">
    <source>
        <dbReference type="Proteomes" id="UP000023152"/>
    </source>
</evidence>
<dbReference type="GO" id="GO:0016020">
    <property type="term" value="C:membrane"/>
    <property type="evidence" value="ECO:0007669"/>
    <property type="project" value="InterPro"/>
</dbReference>
<keyword evidence="6" id="KW-1185">Reference proteome</keyword>
<protein>
    <recommendedName>
        <fullName evidence="4">SecA family profile domain-containing protein</fullName>
    </recommendedName>
</protein>
<dbReference type="GO" id="GO:0006605">
    <property type="term" value="P:protein targeting"/>
    <property type="evidence" value="ECO:0007669"/>
    <property type="project" value="InterPro"/>
</dbReference>
<dbReference type="Pfam" id="PF07517">
    <property type="entry name" value="SecA_DEAD"/>
    <property type="match status" value="1"/>
</dbReference>
<dbReference type="SUPFAM" id="SSF52540">
    <property type="entry name" value="P-loop containing nucleoside triphosphate hydrolases"/>
    <property type="match status" value="2"/>
</dbReference>
<dbReference type="InterPro" id="IPR027417">
    <property type="entry name" value="P-loop_NTPase"/>
</dbReference>
<organism evidence="5 6">
    <name type="scientific">Reticulomyxa filosa</name>
    <dbReference type="NCBI Taxonomy" id="46433"/>
    <lineage>
        <taxon>Eukaryota</taxon>
        <taxon>Sar</taxon>
        <taxon>Rhizaria</taxon>
        <taxon>Retaria</taxon>
        <taxon>Foraminifera</taxon>
        <taxon>Monothalamids</taxon>
        <taxon>Reticulomyxidae</taxon>
        <taxon>Reticulomyxa</taxon>
    </lineage>
</organism>
<keyword evidence="3" id="KW-0175">Coiled coil</keyword>
<dbReference type="InterPro" id="IPR000185">
    <property type="entry name" value="SecA"/>
</dbReference>
<dbReference type="GO" id="GO:0017038">
    <property type="term" value="P:protein import"/>
    <property type="evidence" value="ECO:0007669"/>
    <property type="project" value="InterPro"/>
</dbReference>
<dbReference type="InterPro" id="IPR011115">
    <property type="entry name" value="SecA_DEAD"/>
</dbReference>
<dbReference type="InterPro" id="IPR014018">
    <property type="entry name" value="SecA_motor_DEAD"/>
</dbReference>
<dbReference type="Gene3D" id="3.40.50.300">
    <property type="entry name" value="P-loop containing nucleotide triphosphate hydrolases"/>
    <property type="match status" value="2"/>
</dbReference>
<keyword evidence="1" id="KW-0653">Protein transport</keyword>
<dbReference type="PANTHER" id="PTHR30612">
    <property type="entry name" value="SECA INNER MEMBRANE COMPONENT OF SEC PROTEIN SECRETION SYSTEM"/>
    <property type="match status" value="1"/>
</dbReference>
<gene>
    <name evidence="5" type="ORF">RFI_33142</name>
</gene>
<reference evidence="5 6" key="1">
    <citation type="journal article" date="2013" name="Curr. Biol.">
        <title>The Genome of the Foraminiferan Reticulomyxa filosa.</title>
        <authorList>
            <person name="Glockner G."/>
            <person name="Hulsmann N."/>
            <person name="Schleicher M."/>
            <person name="Noegel A.A."/>
            <person name="Eichinger L."/>
            <person name="Gallinger C."/>
            <person name="Pawlowski J."/>
            <person name="Sierra R."/>
            <person name="Euteneuer U."/>
            <person name="Pillet L."/>
            <person name="Moustafa A."/>
            <person name="Platzer M."/>
            <person name="Groth M."/>
            <person name="Szafranski K."/>
            <person name="Schliwa M."/>
        </authorList>
    </citation>
    <scope>NUCLEOTIDE SEQUENCE [LARGE SCALE GENOMIC DNA]</scope>
</reference>
<evidence type="ECO:0000256" key="1">
    <source>
        <dbReference type="ARBA" id="ARBA00022927"/>
    </source>
</evidence>
<keyword evidence="2" id="KW-0811">Translocation</keyword>
<dbReference type="OMA" id="NATIRNC"/>
<accession>X6LU44</accession>
<keyword evidence="1" id="KW-0813">Transport</keyword>
<dbReference type="GO" id="GO:0006886">
    <property type="term" value="P:intracellular protein transport"/>
    <property type="evidence" value="ECO:0007669"/>
    <property type="project" value="InterPro"/>
</dbReference>
<comment type="caution">
    <text evidence="5">The sequence shown here is derived from an EMBL/GenBank/DDBJ whole genome shotgun (WGS) entry which is preliminary data.</text>
</comment>
<dbReference type="PANTHER" id="PTHR30612:SF0">
    <property type="entry name" value="CHLOROPLAST PROTEIN-TRANSPORTING ATPASE"/>
    <property type="match status" value="1"/>
</dbReference>
<name>X6LU44_RETFI</name>
<dbReference type="Proteomes" id="UP000023152">
    <property type="component" value="Unassembled WGS sequence"/>
</dbReference>